<keyword evidence="13" id="KW-0137">Centromere</keyword>
<evidence type="ECO:0000256" key="6">
    <source>
        <dbReference type="ARBA" id="ARBA00022454"/>
    </source>
</evidence>
<comment type="subcellular location">
    <subcellularLocation>
        <location evidence="3">Chromosome</location>
        <location evidence="3">Centromere</location>
        <location evidence="3">Kinetochore</location>
    </subcellularLocation>
    <subcellularLocation>
        <location evidence="2">Cytoplasm</location>
        <location evidence="2">Cytoskeleton</location>
        <location evidence="2">Spindle</location>
    </subcellularLocation>
    <subcellularLocation>
        <location evidence="1">Nucleus</location>
    </subcellularLocation>
</comment>
<dbReference type="GeneID" id="37020472"/>
<evidence type="ECO:0000256" key="9">
    <source>
        <dbReference type="ARBA" id="ARBA00022829"/>
    </source>
</evidence>
<keyword evidence="17" id="KW-1185">Reference proteome</keyword>
<evidence type="ECO:0000256" key="13">
    <source>
        <dbReference type="ARBA" id="ARBA00023328"/>
    </source>
</evidence>
<evidence type="ECO:0000256" key="3">
    <source>
        <dbReference type="ARBA" id="ARBA00004629"/>
    </source>
</evidence>
<evidence type="ECO:0000256" key="8">
    <source>
        <dbReference type="ARBA" id="ARBA00022701"/>
    </source>
</evidence>
<organism evidence="16 17">
    <name type="scientific">Meira miltonrushii</name>
    <dbReference type="NCBI Taxonomy" id="1280837"/>
    <lineage>
        <taxon>Eukaryota</taxon>
        <taxon>Fungi</taxon>
        <taxon>Dikarya</taxon>
        <taxon>Basidiomycota</taxon>
        <taxon>Ustilaginomycotina</taxon>
        <taxon>Exobasidiomycetes</taxon>
        <taxon>Exobasidiales</taxon>
        <taxon>Brachybasidiaceae</taxon>
        <taxon>Meira</taxon>
    </lineage>
</organism>
<keyword evidence="12" id="KW-0539">Nucleus</keyword>
<evidence type="ECO:0000256" key="1">
    <source>
        <dbReference type="ARBA" id="ARBA00004123"/>
    </source>
</evidence>
<dbReference type="PANTHER" id="PTHR28113:SF1">
    <property type="entry name" value="DASH COMPLEX SUBUNIT DAM1"/>
    <property type="match status" value="1"/>
</dbReference>
<evidence type="ECO:0000256" key="14">
    <source>
        <dbReference type="ARBA" id="ARBA00030453"/>
    </source>
</evidence>
<dbReference type="STRING" id="1280837.A0A316VC46"/>
<feature type="compositionally biased region" description="Low complexity" evidence="15">
    <location>
        <begin position="1"/>
        <end position="12"/>
    </location>
</feature>
<dbReference type="InParanoid" id="A0A316VC46"/>
<name>A0A316VC46_9BASI</name>
<keyword evidence="7" id="KW-0963">Cytoplasm</keyword>
<feature type="region of interest" description="Disordered" evidence="15">
    <location>
        <begin position="171"/>
        <end position="249"/>
    </location>
</feature>
<evidence type="ECO:0000256" key="5">
    <source>
        <dbReference type="ARBA" id="ARBA00020497"/>
    </source>
</evidence>
<keyword evidence="6" id="KW-0158">Chromosome</keyword>
<dbReference type="GO" id="GO:1990537">
    <property type="term" value="C:mitotic spindle polar microtubule"/>
    <property type="evidence" value="ECO:0007669"/>
    <property type="project" value="TreeGrafter"/>
</dbReference>
<dbReference type="RefSeq" id="XP_025355539.1">
    <property type="nucleotide sequence ID" value="XM_025498691.1"/>
</dbReference>
<reference evidence="16 17" key="1">
    <citation type="journal article" date="2018" name="Mol. Biol. Evol.">
        <title>Broad Genomic Sampling Reveals a Smut Pathogenic Ancestry of the Fungal Clade Ustilaginomycotina.</title>
        <authorList>
            <person name="Kijpornyongpan T."/>
            <person name="Mondo S.J."/>
            <person name="Barry K."/>
            <person name="Sandor L."/>
            <person name="Lee J."/>
            <person name="Lipzen A."/>
            <person name="Pangilinan J."/>
            <person name="LaButti K."/>
            <person name="Hainaut M."/>
            <person name="Henrissat B."/>
            <person name="Grigoriev I.V."/>
            <person name="Spatafora J.W."/>
            <person name="Aime M.C."/>
        </authorList>
    </citation>
    <scope>NUCLEOTIDE SEQUENCE [LARGE SCALE GENOMIC DNA]</scope>
    <source>
        <strain evidence="16 17">MCA 3882</strain>
    </source>
</reference>
<feature type="region of interest" description="Disordered" evidence="15">
    <location>
        <begin position="1"/>
        <end position="50"/>
    </location>
</feature>
<dbReference type="Proteomes" id="UP000245771">
    <property type="component" value="Unassembled WGS sequence"/>
</dbReference>
<sequence>MPPRSRPTTPVRRVSRGSISSHHRASVSGGHALGSSAATGNGPDAEPTPLSFLSQAIGDLAYETATLQSNLEAVDEIQGALHTFDESFSLFLYGLKMNAFCVEWQEAPGEENFERAEERKAAFAMDSSRRYGRPSFAGTAGRPSYAGTAGDGSTTVYDAATADQTYMTQDDDIDLGQRKPTISSAQQKVPLKPALKSAMKKPTPVSATTAKAAAAATSRPGQAGKATTSAGASTSAAPQKPKITAAEKKKREAAAEQVVDLLPLDYRGGDPSAKRLAMSVILALIAAGQKGIRINEIVRAPDLPQAKVNKCLIALVGAKQVLRRSDNGVVYHLDPEKNPIAA</sequence>
<dbReference type="GO" id="GO:0044732">
    <property type="term" value="C:mitotic spindle pole body"/>
    <property type="evidence" value="ECO:0007669"/>
    <property type="project" value="TreeGrafter"/>
</dbReference>
<dbReference type="OrthoDB" id="5586015at2759"/>
<protein>
    <recommendedName>
        <fullName evidence="5">DASH complex subunit DAM1</fullName>
    </recommendedName>
    <alternativeName>
        <fullName evidence="14">Outer kinetochore protein DAM1</fullName>
    </alternativeName>
</protein>
<dbReference type="AlphaFoldDB" id="A0A316VC46"/>
<keyword evidence="9" id="KW-0159">Chromosome partition</keyword>
<keyword evidence="10" id="KW-0995">Kinetochore</keyword>
<keyword evidence="11" id="KW-0206">Cytoskeleton</keyword>
<evidence type="ECO:0000256" key="15">
    <source>
        <dbReference type="SAM" id="MobiDB-lite"/>
    </source>
</evidence>
<proteinExistence type="inferred from homology"/>
<dbReference type="Pfam" id="PF08653">
    <property type="entry name" value="DASH_Dam1"/>
    <property type="match status" value="1"/>
</dbReference>
<evidence type="ECO:0000256" key="2">
    <source>
        <dbReference type="ARBA" id="ARBA00004186"/>
    </source>
</evidence>
<dbReference type="PANTHER" id="PTHR28113">
    <property type="entry name" value="DASH COMPLEX SUBUNIT DAM1"/>
    <property type="match status" value="1"/>
</dbReference>
<evidence type="ECO:0000256" key="11">
    <source>
        <dbReference type="ARBA" id="ARBA00023212"/>
    </source>
</evidence>
<dbReference type="InterPro" id="IPR013962">
    <property type="entry name" value="DASH_Dam1"/>
</dbReference>
<evidence type="ECO:0000256" key="4">
    <source>
        <dbReference type="ARBA" id="ARBA00010073"/>
    </source>
</evidence>
<gene>
    <name evidence="16" type="ORF">FA14DRAFT_160468</name>
</gene>
<evidence type="ECO:0000313" key="16">
    <source>
        <dbReference type="EMBL" id="PWN35237.1"/>
    </source>
</evidence>
<evidence type="ECO:0000256" key="7">
    <source>
        <dbReference type="ARBA" id="ARBA00022490"/>
    </source>
</evidence>
<dbReference type="EMBL" id="KZ819603">
    <property type="protein sequence ID" value="PWN35237.1"/>
    <property type="molecule type" value="Genomic_DNA"/>
</dbReference>
<evidence type="ECO:0000256" key="12">
    <source>
        <dbReference type="ARBA" id="ARBA00023242"/>
    </source>
</evidence>
<comment type="similarity">
    <text evidence="4">Belongs to the DASH complex DAM1 family.</text>
</comment>
<dbReference type="GO" id="GO:1990758">
    <property type="term" value="P:mitotic sister chromatid biorientation"/>
    <property type="evidence" value="ECO:0007669"/>
    <property type="project" value="TreeGrafter"/>
</dbReference>
<evidence type="ECO:0000313" key="17">
    <source>
        <dbReference type="Proteomes" id="UP000245771"/>
    </source>
</evidence>
<evidence type="ECO:0000256" key="10">
    <source>
        <dbReference type="ARBA" id="ARBA00022838"/>
    </source>
</evidence>
<accession>A0A316VC46</accession>
<feature type="compositionally biased region" description="Low complexity" evidence="15">
    <location>
        <begin position="207"/>
        <end position="237"/>
    </location>
</feature>
<dbReference type="GO" id="GO:0042729">
    <property type="term" value="C:DASH complex"/>
    <property type="evidence" value="ECO:0007669"/>
    <property type="project" value="InterPro"/>
</dbReference>
<keyword evidence="8" id="KW-0493">Microtubule</keyword>